<organism evidence="1 2">
    <name type="scientific">Thiorhodococcus drewsii AZ1</name>
    <dbReference type="NCBI Taxonomy" id="765913"/>
    <lineage>
        <taxon>Bacteria</taxon>
        <taxon>Pseudomonadati</taxon>
        <taxon>Pseudomonadota</taxon>
        <taxon>Gammaproteobacteria</taxon>
        <taxon>Chromatiales</taxon>
        <taxon>Chromatiaceae</taxon>
        <taxon>Thiorhodococcus</taxon>
    </lineage>
</organism>
<dbReference type="AlphaFoldDB" id="G2DZ44"/>
<protein>
    <recommendedName>
        <fullName evidence="3">DUF1249 domain-containing protein</fullName>
    </recommendedName>
</protein>
<dbReference type="Pfam" id="PF06853">
    <property type="entry name" value="DUF1249"/>
    <property type="match status" value="1"/>
</dbReference>
<accession>G2DZ44</accession>
<dbReference type="STRING" id="765913.ThidrDRAFT_1247"/>
<dbReference type="Proteomes" id="UP000004200">
    <property type="component" value="Unassembled WGS sequence"/>
</dbReference>
<evidence type="ECO:0000313" key="1">
    <source>
        <dbReference type="EMBL" id="EGV32398.1"/>
    </source>
</evidence>
<dbReference type="InterPro" id="IPR009659">
    <property type="entry name" value="DUF1249"/>
</dbReference>
<comment type="caution">
    <text evidence="1">The sequence shown here is derived from an EMBL/GenBank/DDBJ whole genome shotgun (WGS) entry which is preliminary data.</text>
</comment>
<dbReference type="PANTHER" id="PTHR38774">
    <property type="entry name" value="CYTOPLASMIC PROTEIN-RELATED"/>
    <property type="match status" value="1"/>
</dbReference>
<dbReference type="EMBL" id="AFWT01000007">
    <property type="protein sequence ID" value="EGV32398.1"/>
    <property type="molecule type" value="Genomic_DNA"/>
</dbReference>
<sequence length="191" mass="21776">MVWYPFERSCSLIVVTRLVFMQRSNPSRYVSELCSGRLNVGALMALCEENYGRLSRLAPSLHQAQGSLVSRQSGTMDLYLHVLAQSRYTSEVRLTYLFDSHEAERMCADPDAHLRVYHDARQVEILDLRQGVLPLRTHYAHPALADKWQANLFLSKWLIFCLRAGHRLHSDPSCPQSLGSDIRNSGCLVRS</sequence>
<name>G2DZ44_9GAMM</name>
<dbReference type="eggNOG" id="COG3151">
    <property type="taxonomic scope" value="Bacteria"/>
</dbReference>
<proteinExistence type="predicted"/>
<gene>
    <name evidence="1" type="ORF">ThidrDRAFT_1247</name>
</gene>
<keyword evidence="2" id="KW-1185">Reference proteome</keyword>
<evidence type="ECO:0008006" key="3">
    <source>
        <dbReference type="Google" id="ProtNLM"/>
    </source>
</evidence>
<dbReference type="PANTHER" id="PTHR38774:SF1">
    <property type="entry name" value="CYTOPLASMIC PROTEIN"/>
    <property type="match status" value="1"/>
</dbReference>
<evidence type="ECO:0000313" key="2">
    <source>
        <dbReference type="Proteomes" id="UP000004200"/>
    </source>
</evidence>
<reference evidence="1 2" key="1">
    <citation type="submission" date="2011-06" db="EMBL/GenBank/DDBJ databases">
        <title>The draft genome of Thiorhodococcus drewsii AZ1.</title>
        <authorList>
            <consortium name="US DOE Joint Genome Institute (JGI-PGF)"/>
            <person name="Lucas S."/>
            <person name="Han J."/>
            <person name="Lapidus A."/>
            <person name="Cheng J.-F."/>
            <person name="Goodwin L."/>
            <person name="Pitluck S."/>
            <person name="Peters L."/>
            <person name="Land M.L."/>
            <person name="Hauser L."/>
            <person name="Vogl K."/>
            <person name="Liu Z."/>
            <person name="Imhoff J."/>
            <person name="Thiel V."/>
            <person name="Frigaard N.-U."/>
            <person name="Bryant D.A."/>
            <person name="Woyke T.J."/>
        </authorList>
    </citation>
    <scope>NUCLEOTIDE SEQUENCE [LARGE SCALE GENOMIC DNA]</scope>
    <source>
        <strain evidence="1 2">AZ1</strain>
    </source>
</reference>